<keyword evidence="11" id="KW-1185">Reference proteome</keyword>
<dbReference type="InterPro" id="IPR000456">
    <property type="entry name" value="Ribosomal_bL17"/>
</dbReference>
<proteinExistence type="inferred from homology"/>
<dbReference type="PANTHER" id="PTHR14413">
    <property type="entry name" value="RIBOSOMAL PROTEIN L17"/>
    <property type="match status" value="1"/>
</dbReference>
<evidence type="ECO:0000256" key="5">
    <source>
        <dbReference type="ARBA" id="ARBA00023274"/>
    </source>
</evidence>
<evidence type="ECO:0000256" key="1">
    <source>
        <dbReference type="ARBA" id="ARBA00004173"/>
    </source>
</evidence>
<dbReference type="Gene3D" id="3.90.1030.10">
    <property type="entry name" value="Ribosomal protein L17"/>
    <property type="match status" value="1"/>
</dbReference>
<dbReference type="Pfam" id="PF01196">
    <property type="entry name" value="Ribosomal_L17"/>
    <property type="match status" value="1"/>
</dbReference>
<dbReference type="FunFam" id="3.90.1030.10:FF:000005">
    <property type="entry name" value="Probable 50S ribosomal protein L17"/>
    <property type="match status" value="1"/>
</dbReference>
<evidence type="ECO:0000256" key="9">
    <source>
        <dbReference type="SAM" id="MobiDB-lite"/>
    </source>
</evidence>
<name>E5R506_LEPMJ</name>
<dbReference type="GeneID" id="13284540"/>
<evidence type="ECO:0000256" key="8">
    <source>
        <dbReference type="RuleBase" id="RU000660"/>
    </source>
</evidence>
<keyword evidence="4" id="KW-0496">Mitochondrion</keyword>
<comment type="similarity">
    <text evidence="2 8">Belongs to the bacterial ribosomal protein bL17 family.</text>
</comment>
<accession>E5R506</accession>
<protein>
    <recommendedName>
        <fullName evidence="6">Large ribosomal subunit protein bL17m</fullName>
    </recommendedName>
</protein>
<dbReference type="HOGENOM" id="CLU_074407_1_1_1"/>
<organism evidence="11">
    <name type="scientific">Leptosphaeria maculans (strain JN3 / isolate v23.1.3 / race Av1-4-5-6-7-8)</name>
    <name type="common">Blackleg fungus</name>
    <name type="synonym">Phoma lingam</name>
    <dbReference type="NCBI Taxonomy" id="985895"/>
    <lineage>
        <taxon>Eukaryota</taxon>
        <taxon>Fungi</taxon>
        <taxon>Dikarya</taxon>
        <taxon>Ascomycota</taxon>
        <taxon>Pezizomycotina</taxon>
        <taxon>Dothideomycetes</taxon>
        <taxon>Pleosporomycetidae</taxon>
        <taxon>Pleosporales</taxon>
        <taxon>Pleosporineae</taxon>
        <taxon>Leptosphaeriaceae</taxon>
        <taxon>Plenodomus</taxon>
        <taxon>Plenodomus lingam/Leptosphaeria maculans species complex</taxon>
    </lineage>
</organism>
<sequence>MAGGHIRYRHLSRASAHRQALLRNLVTSLIKHESIATTWQKAKEAQRLAEKVISLGKKNTDATRRRARQILYEPDEVVPKLFGPIRERYLDRPGGYTRVSRIEPLKEDQAESAILELLDGPKDLHFAMTAKTLARSKPGRLSPKQAEHVKKATQFRKDGVETLQAMIERMRLEHREGLDDRVLPPPHKVYPEELPRKQMHFLEETDDYKLPNGLPKRRRNPALGKVPAREAKEANMATEEATTGEPDLKPLESSR</sequence>
<comment type="function">
    <text evidence="7">Component of the mitochondrial ribosome (mitoribosome), a dedicated translation machinery responsible for the synthesis of mitochondrial genome-encoded proteins, including at least some of the essential transmembrane subunits of the mitochondrial respiratory chain. The mitoribosomes are attached to the mitochondrial inner membrane and translation products are cotranslationally integrated into the membrane.</text>
</comment>
<gene>
    <name evidence="10" type="ORF">LEMA_P049850.1</name>
</gene>
<feature type="region of interest" description="Disordered" evidence="9">
    <location>
        <begin position="203"/>
        <end position="255"/>
    </location>
</feature>
<dbReference type="SUPFAM" id="SSF64263">
    <property type="entry name" value="Prokaryotic ribosomal protein L17"/>
    <property type="match status" value="1"/>
</dbReference>
<keyword evidence="3 8" id="KW-0689">Ribosomal protein</keyword>
<reference evidence="11" key="1">
    <citation type="journal article" date="2011" name="Nat. Commun.">
        <title>Effector diversification within compartments of the Leptosphaeria maculans genome affected by Repeat-Induced Point mutations.</title>
        <authorList>
            <person name="Rouxel T."/>
            <person name="Grandaubert J."/>
            <person name="Hane J.K."/>
            <person name="Hoede C."/>
            <person name="van de Wouw A.P."/>
            <person name="Couloux A."/>
            <person name="Dominguez V."/>
            <person name="Anthouard V."/>
            <person name="Bally P."/>
            <person name="Bourras S."/>
            <person name="Cozijnsen A.J."/>
            <person name="Ciuffetti L.M."/>
            <person name="Degrave A."/>
            <person name="Dilmaghani A."/>
            <person name="Duret L."/>
            <person name="Fudal I."/>
            <person name="Goodwin S.B."/>
            <person name="Gout L."/>
            <person name="Glaser N."/>
            <person name="Linglin J."/>
            <person name="Kema G.H.J."/>
            <person name="Lapalu N."/>
            <person name="Lawrence C.B."/>
            <person name="May K."/>
            <person name="Meyer M."/>
            <person name="Ollivier B."/>
            <person name="Poulain J."/>
            <person name="Schoch C.L."/>
            <person name="Simon A."/>
            <person name="Spatafora J.W."/>
            <person name="Stachowiak A."/>
            <person name="Turgeon B.G."/>
            <person name="Tyler B.M."/>
            <person name="Vincent D."/>
            <person name="Weissenbach J."/>
            <person name="Amselem J."/>
            <person name="Quesneville H."/>
            <person name="Oliver R.P."/>
            <person name="Wincker P."/>
            <person name="Balesdent M.-H."/>
            <person name="Howlett B.J."/>
        </authorList>
    </citation>
    <scope>NUCLEOTIDE SEQUENCE [LARGE SCALE GENOMIC DNA]</scope>
    <source>
        <strain evidence="11">JN3 / isolate v23.1.3 / race Av1-4-5-6-7-8</strain>
    </source>
</reference>
<dbReference type="VEuPathDB" id="FungiDB:LEMA_P049850.1"/>
<dbReference type="GO" id="GO:0006412">
    <property type="term" value="P:translation"/>
    <property type="evidence" value="ECO:0007669"/>
    <property type="project" value="InterPro"/>
</dbReference>
<dbReference type="PANTHER" id="PTHR14413:SF16">
    <property type="entry name" value="LARGE RIBOSOMAL SUBUNIT PROTEIN BL17M"/>
    <property type="match status" value="1"/>
</dbReference>
<evidence type="ECO:0000256" key="3">
    <source>
        <dbReference type="ARBA" id="ARBA00022980"/>
    </source>
</evidence>
<dbReference type="EMBL" id="FP929083">
    <property type="protein sequence ID" value="CBX92279.1"/>
    <property type="molecule type" value="Genomic_DNA"/>
</dbReference>
<feature type="compositionally biased region" description="Basic and acidic residues" evidence="9">
    <location>
        <begin position="246"/>
        <end position="255"/>
    </location>
</feature>
<dbReference type="STRING" id="985895.E5R506"/>
<evidence type="ECO:0000256" key="4">
    <source>
        <dbReference type="ARBA" id="ARBA00023128"/>
    </source>
</evidence>
<dbReference type="Proteomes" id="UP000002668">
    <property type="component" value="Genome"/>
</dbReference>
<comment type="subcellular location">
    <subcellularLocation>
        <location evidence="1">Mitochondrion</location>
    </subcellularLocation>
</comment>
<dbReference type="OrthoDB" id="275000at2759"/>
<evidence type="ECO:0000313" key="11">
    <source>
        <dbReference type="Proteomes" id="UP000002668"/>
    </source>
</evidence>
<dbReference type="NCBIfam" id="TIGR00059">
    <property type="entry name" value="L17"/>
    <property type="match status" value="1"/>
</dbReference>
<dbReference type="RefSeq" id="XP_003835644.1">
    <property type="nucleotide sequence ID" value="XM_003835596.1"/>
</dbReference>
<dbReference type="eggNOG" id="KOG3280">
    <property type="taxonomic scope" value="Eukaryota"/>
</dbReference>
<evidence type="ECO:0000256" key="6">
    <source>
        <dbReference type="ARBA" id="ARBA00035290"/>
    </source>
</evidence>
<evidence type="ECO:0000256" key="2">
    <source>
        <dbReference type="ARBA" id="ARBA00008777"/>
    </source>
</evidence>
<dbReference type="AlphaFoldDB" id="E5R506"/>
<dbReference type="InParanoid" id="E5R506"/>
<dbReference type="FunCoup" id="E5R506">
    <property type="interactions" value="557"/>
</dbReference>
<keyword evidence="5 8" id="KW-0687">Ribonucleoprotein</keyword>
<dbReference type="InterPro" id="IPR036373">
    <property type="entry name" value="Ribosomal_bL17_sf"/>
</dbReference>
<dbReference type="GO" id="GO:0005762">
    <property type="term" value="C:mitochondrial large ribosomal subunit"/>
    <property type="evidence" value="ECO:0007669"/>
    <property type="project" value="TreeGrafter"/>
</dbReference>
<dbReference type="OMA" id="HIQTTYA"/>
<dbReference type="GO" id="GO:0003735">
    <property type="term" value="F:structural constituent of ribosome"/>
    <property type="evidence" value="ECO:0007669"/>
    <property type="project" value="InterPro"/>
</dbReference>
<evidence type="ECO:0000256" key="7">
    <source>
        <dbReference type="ARBA" id="ARBA00037226"/>
    </source>
</evidence>
<evidence type="ECO:0000313" key="10">
    <source>
        <dbReference type="EMBL" id="CBX92279.1"/>
    </source>
</evidence>